<gene>
    <name evidence="2" type="ORF">J42TS3_21200</name>
</gene>
<proteinExistence type="predicted"/>
<feature type="coiled-coil region" evidence="1">
    <location>
        <begin position="29"/>
        <end position="83"/>
    </location>
</feature>
<protein>
    <submittedName>
        <fullName evidence="2">Uncharacterized protein</fullName>
    </submittedName>
</protein>
<dbReference type="Proteomes" id="UP000679992">
    <property type="component" value="Unassembled WGS sequence"/>
</dbReference>
<name>A0ABQ4MAT6_9BACL</name>
<organism evidence="2 3">
    <name type="scientific">Paenibacillus vini</name>
    <dbReference type="NCBI Taxonomy" id="1476024"/>
    <lineage>
        <taxon>Bacteria</taxon>
        <taxon>Bacillati</taxon>
        <taxon>Bacillota</taxon>
        <taxon>Bacilli</taxon>
        <taxon>Bacillales</taxon>
        <taxon>Paenibacillaceae</taxon>
        <taxon>Paenibacillus</taxon>
    </lineage>
</organism>
<dbReference type="EMBL" id="BOSL01000005">
    <property type="protein sequence ID" value="GIP53085.1"/>
    <property type="molecule type" value="Genomic_DNA"/>
</dbReference>
<reference evidence="2 3" key="1">
    <citation type="submission" date="2021-03" db="EMBL/GenBank/DDBJ databases">
        <title>Antimicrobial resistance genes in bacteria isolated from Japanese honey, and their potential for conferring macrolide and lincosamide resistance in the American foulbrood pathogen Paenibacillus larvae.</title>
        <authorList>
            <person name="Okamoto M."/>
            <person name="Kumagai M."/>
            <person name="Kanamori H."/>
            <person name="Takamatsu D."/>
        </authorList>
    </citation>
    <scope>NUCLEOTIDE SEQUENCE [LARGE SCALE GENOMIC DNA]</scope>
    <source>
        <strain evidence="2 3">J42TS3</strain>
    </source>
</reference>
<evidence type="ECO:0000256" key="1">
    <source>
        <dbReference type="SAM" id="Coils"/>
    </source>
</evidence>
<keyword evidence="3" id="KW-1185">Reference proteome</keyword>
<sequence length="83" mass="9703">MENQFASSVHDAASWWKGKASESFKEDYVAKAKKEIDRLQTEIRDLETGLDRLAREVQVAEDRRRAEAERQALLLKQQQKNKK</sequence>
<accession>A0ABQ4MAT6</accession>
<dbReference type="Gene3D" id="1.10.287.1060">
    <property type="entry name" value="ESAT-6-like"/>
    <property type="match status" value="1"/>
</dbReference>
<evidence type="ECO:0000313" key="2">
    <source>
        <dbReference type="EMBL" id="GIP53085.1"/>
    </source>
</evidence>
<comment type="caution">
    <text evidence="2">The sequence shown here is derived from an EMBL/GenBank/DDBJ whole genome shotgun (WGS) entry which is preliminary data.</text>
</comment>
<keyword evidence="1" id="KW-0175">Coiled coil</keyword>
<evidence type="ECO:0000313" key="3">
    <source>
        <dbReference type="Proteomes" id="UP000679992"/>
    </source>
</evidence>